<evidence type="ECO:0000259" key="1">
    <source>
        <dbReference type="PROSITE" id="PS50280"/>
    </source>
</evidence>
<dbReference type="SUPFAM" id="SSF82199">
    <property type="entry name" value="SET domain"/>
    <property type="match status" value="1"/>
</dbReference>
<feature type="domain" description="RFX-type winged-helix" evidence="2">
    <location>
        <begin position="233"/>
        <end position="311"/>
    </location>
</feature>
<dbReference type="STRING" id="52247.A0A4T0WZT2"/>
<evidence type="ECO:0008006" key="5">
    <source>
        <dbReference type="Google" id="ProtNLM"/>
    </source>
</evidence>
<dbReference type="PROSITE" id="PS50280">
    <property type="entry name" value="SET"/>
    <property type="match status" value="1"/>
</dbReference>
<evidence type="ECO:0000313" key="4">
    <source>
        <dbReference type="Proteomes" id="UP000307173"/>
    </source>
</evidence>
<evidence type="ECO:0000259" key="2">
    <source>
        <dbReference type="PROSITE" id="PS51526"/>
    </source>
</evidence>
<dbReference type="Pfam" id="PF02257">
    <property type="entry name" value="RFX_DNA_binding"/>
    <property type="match status" value="1"/>
</dbReference>
<reference evidence="3 4" key="1">
    <citation type="journal article" date="2019" name="Front. Genet.">
        <title>Whole-Genome Sequencing of the Opportunistic Yeast Pathogen Candida inconspicua Uncovers Its Hybrid Origin.</title>
        <authorList>
            <person name="Mixao V."/>
            <person name="Hansen A.P."/>
            <person name="Saus E."/>
            <person name="Boekhout T."/>
            <person name="Lass-Florl C."/>
            <person name="Gabaldon T."/>
        </authorList>
    </citation>
    <scope>NUCLEOTIDE SEQUENCE [LARGE SCALE GENOMIC DNA]</scope>
    <source>
        <strain evidence="3 4">CBS 180</strain>
    </source>
</reference>
<dbReference type="InterPro" id="IPR001214">
    <property type="entry name" value="SET_dom"/>
</dbReference>
<dbReference type="InterPro" id="IPR046341">
    <property type="entry name" value="SET_dom_sf"/>
</dbReference>
<organism evidence="3 4">
    <name type="scientific">Pichia inconspicua</name>
    <dbReference type="NCBI Taxonomy" id="52247"/>
    <lineage>
        <taxon>Eukaryota</taxon>
        <taxon>Fungi</taxon>
        <taxon>Dikarya</taxon>
        <taxon>Ascomycota</taxon>
        <taxon>Saccharomycotina</taxon>
        <taxon>Pichiomycetes</taxon>
        <taxon>Pichiales</taxon>
        <taxon>Pichiaceae</taxon>
        <taxon>Pichia</taxon>
    </lineage>
</organism>
<dbReference type="PANTHER" id="PTHR12197">
    <property type="entry name" value="HISTONE-LYSINE N-METHYLTRANSFERASE SMYD"/>
    <property type="match status" value="1"/>
</dbReference>
<name>A0A4T0WZT2_9ASCO</name>
<dbReference type="Gene3D" id="6.10.140.2220">
    <property type="match status" value="1"/>
</dbReference>
<dbReference type="CDD" id="cd20071">
    <property type="entry name" value="SET_SMYD"/>
    <property type="match status" value="1"/>
</dbReference>
<dbReference type="InterPro" id="IPR036388">
    <property type="entry name" value="WH-like_DNA-bd_sf"/>
</dbReference>
<protein>
    <recommendedName>
        <fullName evidence="5">SET domain-containing protein</fullName>
    </recommendedName>
</protein>
<dbReference type="InterPro" id="IPR003150">
    <property type="entry name" value="DNA-bd_RFX"/>
</dbReference>
<evidence type="ECO:0000313" key="3">
    <source>
        <dbReference type="EMBL" id="TID24695.1"/>
    </source>
</evidence>
<dbReference type="GO" id="GO:0003677">
    <property type="term" value="F:DNA binding"/>
    <property type="evidence" value="ECO:0007669"/>
    <property type="project" value="InterPro"/>
</dbReference>
<comment type="caution">
    <text evidence="3">The sequence shown here is derived from an EMBL/GenBank/DDBJ whole genome shotgun (WGS) entry which is preliminary data.</text>
</comment>
<dbReference type="Gene3D" id="2.170.270.10">
    <property type="entry name" value="SET domain"/>
    <property type="match status" value="1"/>
</dbReference>
<dbReference type="Gene3D" id="1.10.220.160">
    <property type="match status" value="1"/>
</dbReference>
<dbReference type="InterPro" id="IPR036390">
    <property type="entry name" value="WH_DNA-bd_sf"/>
</dbReference>
<feature type="domain" description="SET" evidence="1">
    <location>
        <begin position="647"/>
        <end position="952"/>
    </location>
</feature>
<keyword evidence="4" id="KW-1185">Reference proteome</keyword>
<dbReference type="PANTHER" id="PTHR12197:SF251">
    <property type="entry name" value="EG:BACR7C10.4 PROTEIN"/>
    <property type="match status" value="1"/>
</dbReference>
<dbReference type="Gene3D" id="1.10.10.10">
    <property type="entry name" value="Winged helix-like DNA-binding domain superfamily/Winged helix DNA-binding domain"/>
    <property type="match status" value="1"/>
</dbReference>
<dbReference type="OrthoDB" id="5945798at2759"/>
<sequence>MQFNTSFHLTESSTGAFLSDDSRAYAPNQSYRQNANNFYNMTYNSNAFPTEAHEISGQIPSYQWTDKCSQTQAEFGNEFASTNVRSKGDNLNYFSLIQPNNYSANYTEDIALSHLRNQESRPHFNQATEEKYVHGSNLEGPTTTFQQTQKLQPIKPGELSVFHSHNSYSHDSPTESQSFEKQLLDTASSYSQYPLSRVASIIENLDKEIEDAIKFGKSKEVKNLQLEKKKHQHLFALVLLFQTFRISPDSVCPRNMVYLKYAEACKANRLQPICNAAFGKLVKLFNPNIKTRRLGMRGCSKYNYCGIEPVSKEKTSLDCLPEVKRVSSSVGIVGPGKASYIDLPNFHFFLASDRLSPPLITDALGHGHAEILKKFYDFGKQTIEDLNLWRLEPFVHKIETFDFQRLLGKDLYEILESNFENDTIIPKLTAIFIYLCMNVLEIIYNKVLLNPFPSILENLDYLERSFVQYFENLDLKKQILRDQYEIGQKFLVTFSRIRKTFMLFYFFMKCFKNVLELNLFLENYTSVNYELVINQSGIDDATKIEYFKFLKDIRLCVSCICFNSDDQTSCELQSLGKASTHLSHFIHFLLSLASRMNLGVYKRYLDITDYLADNKIKPFPLFQTFIENKLNDINYTQFLHTENQPKPSCYIRLKKPLKKNSKERGLRLCMIDDSVFTEKSMEAGTTIIQITPLLKVISFSNNYCCECGKCLVDLENAVIKLADTKTNDITGRNDLKKCLSCNLRVFCSEECKIAANLKWHNLECIFLQYLRKSMITQQHGFDCFEMHDSPYEKSILLLLTSFRLLLLLGDQTEIDVQLIASLTDHFEIYENCIKDESVNIQQNNFYTLAKSFALLIQGFFDAEQKKAKSREVSLGILNKKGLSRLFMVVFVNVSTLMNCLNNDIGLMFDPAFSMINHSCNPNCTIVWNDQCKMSIKLTKQLKPGDELLMNYVPIYVPKEMRQVQLRDSFFFQCECEKCRISDKKFDTMLPLQCKHCGQHNRGFLLKNFEINDSLPNMDKKIICTNCESVIEAEVVFTMYLHIMKFFREINPSFEDIEMLAYWNITMENTANIKPALLNRGVSLWKSCFEIVSLKSWPMSMLASLVKTQQQIKDPYSLSTLRLTYLSGFLIENMLEKGSVFKTNIGSSIYDLAVSTADFLFDQYLLYCREIDETILSIIGWGVFSLCLLSFKHLSVRFDNENKKRELSYEGKIEKAQHDMIQLSSEVLYLFNHLGKITDSVVYNNDIFAKHIANFETYMDCGYKAQLKSLLIPLDKSDYTRFKLTETSSNESTIGVLNPSITYGGELEIPTTETGSSAPPVLLEKPRWINEL</sequence>
<dbReference type="PROSITE" id="PS51526">
    <property type="entry name" value="RFX_DBD"/>
    <property type="match status" value="1"/>
</dbReference>
<proteinExistence type="predicted"/>
<dbReference type="InterPro" id="IPR050869">
    <property type="entry name" value="H3K4_H4K5_MeTrfase"/>
</dbReference>
<dbReference type="SUPFAM" id="SSF46785">
    <property type="entry name" value="Winged helix' DNA-binding domain"/>
    <property type="match status" value="1"/>
</dbReference>
<dbReference type="GO" id="GO:0006355">
    <property type="term" value="P:regulation of DNA-templated transcription"/>
    <property type="evidence" value="ECO:0007669"/>
    <property type="project" value="InterPro"/>
</dbReference>
<dbReference type="GO" id="GO:0005634">
    <property type="term" value="C:nucleus"/>
    <property type="evidence" value="ECO:0007669"/>
    <property type="project" value="TreeGrafter"/>
</dbReference>
<dbReference type="Pfam" id="PF00856">
    <property type="entry name" value="SET"/>
    <property type="match status" value="1"/>
</dbReference>
<accession>A0A4T0WZT2</accession>
<gene>
    <name evidence="3" type="ORF">CANINC_003015</name>
</gene>
<dbReference type="Proteomes" id="UP000307173">
    <property type="component" value="Unassembled WGS sequence"/>
</dbReference>
<dbReference type="EMBL" id="SELW01000491">
    <property type="protein sequence ID" value="TID24695.1"/>
    <property type="molecule type" value="Genomic_DNA"/>
</dbReference>